<keyword evidence="3" id="KW-1185">Reference proteome</keyword>
<dbReference type="SUPFAM" id="SSF46785">
    <property type="entry name" value="Winged helix' DNA-binding domain"/>
    <property type="match status" value="1"/>
</dbReference>
<organism evidence="2 3">
    <name type="scientific">Halorutilus salinus</name>
    <dbReference type="NCBI Taxonomy" id="2487751"/>
    <lineage>
        <taxon>Archaea</taxon>
        <taxon>Methanobacteriati</taxon>
        <taxon>Methanobacteriota</taxon>
        <taxon>Stenosarchaea group</taxon>
        <taxon>Halobacteria</taxon>
        <taxon>Halorutilales</taxon>
        <taxon>Halorutilaceae</taxon>
        <taxon>Halorutilus</taxon>
    </lineage>
</organism>
<proteinExistence type="predicted"/>
<dbReference type="RefSeq" id="WP_266085720.1">
    <property type="nucleotide sequence ID" value="NZ_RKLV01000002.1"/>
</dbReference>
<dbReference type="InterPro" id="IPR036390">
    <property type="entry name" value="WH_DNA-bd_sf"/>
</dbReference>
<reference evidence="2" key="1">
    <citation type="submission" date="2022-09" db="EMBL/GenBank/DDBJ databases">
        <title>Haloadaptaus new haloarchaeum isolated from saline soil.</title>
        <authorList>
            <person name="Duran-Viseras A."/>
            <person name="Sanchez-Porro C."/>
            <person name="Ventosa A."/>
        </authorList>
    </citation>
    <scope>NUCLEOTIDE SEQUENCE</scope>
    <source>
        <strain evidence="2">F3-133</strain>
    </source>
</reference>
<evidence type="ECO:0000313" key="2">
    <source>
        <dbReference type="EMBL" id="MCX2818079.1"/>
    </source>
</evidence>
<dbReference type="InterPro" id="IPR036388">
    <property type="entry name" value="WH-like_DNA-bd_sf"/>
</dbReference>
<protein>
    <submittedName>
        <fullName evidence="2">Helix-turn-helix domain-containing protein</fullName>
    </submittedName>
</protein>
<dbReference type="EMBL" id="RKLV01000002">
    <property type="protein sequence ID" value="MCX2818079.1"/>
    <property type="molecule type" value="Genomic_DNA"/>
</dbReference>
<dbReference type="InterPro" id="IPR011991">
    <property type="entry name" value="ArsR-like_HTH"/>
</dbReference>
<sequence length="99" mass="11268">MSVFATDGKVEEKIDELPPSAKLVFKVLEYNRQMTQKEISEETRLSVRTVRYALNRLTEEGIVEQVPCLTDGRQTLYDLNDDLGDEQDAETDAETEIAD</sequence>
<dbReference type="Gene3D" id="1.10.10.10">
    <property type="entry name" value="Winged helix-like DNA-binding domain superfamily/Winged helix DNA-binding domain"/>
    <property type="match status" value="1"/>
</dbReference>
<accession>A0A9Q4C423</accession>
<evidence type="ECO:0000256" key="1">
    <source>
        <dbReference type="SAM" id="MobiDB-lite"/>
    </source>
</evidence>
<name>A0A9Q4C423_9EURY</name>
<dbReference type="AlphaFoldDB" id="A0A9Q4C423"/>
<feature type="region of interest" description="Disordered" evidence="1">
    <location>
        <begin position="79"/>
        <end position="99"/>
    </location>
</feature>
<comment type="caution">
    <text evidence="2">The sequence shown here is derived from an EMBL/GenBank/DDBJ whole genome shotgun (WGS) entry which is preliminary data.</text>
</comment>
<dbReference type="Pfam" id="PF13412">
    <property type="entry name" value="HTH_24"/>
    <property type="match status" value="1"/>
</dbReference>
<dbReference type="CDD" id="cd00090">
    <property type="entry name" value="HTH_ARSR"/>
    <property type="match status" value="1"/>
</dbReference>
<dbReference type="Proteomes" id="UP001149411">
    <property type="component" value="Unassembled WGS sequence"/>
</dbReference>
<gene>
    <name evidence="2" type="ORF">EGH25_01755</name>
</gene>
<evidence type="ECO:0000313" key="3">
    <source>
        <dbReference type="Proteomes" id="UP001149411"/>
    </source>
</evidence>